<evidence type="ECO:0000313" key="1">
    <source>
        <dbReference type="EMBL" id="QCN97098.1"/>
    </source>
</evidence>
<dbReference type="EMBL" id="CP032322">
    <property type="protein sequence ID" value="QCN97098.1"/>
    <property type="molecule type" value="Genomic_DNA"/>
</dbReference>
<protein>
    <submittedName>
        <fullName evidence="1">Uncharacterized protein</fullName>
    </submittedName>
</protein>
<sequence length="150" mass="16100">MTARLQRGGLSAFRIRFGARLQDRQQVAMKLRPSPAPEGQGDSTTRSTMARIISIAAIPSSPSPSTDSSSAIFRRYSSGRLAGSSISGASVPRASISVASAVRSASRADSRSFRDGLYNPSSTAFKIDAIFRSMPTRARSWSPRRFRASA</sequence>
<reference evidence="1 2" key="1">
    <citation type="submission" date="2018-09" db="EMBL/GenBank/DDBJ databases">
        <title>Whole genome based analysis of evolution and adaptive divergence in Indian and Brazilian strains of Azospirillum brasilense.</title>
        <authorList>
            <person name="Singh C."/>
            <person name="Tripathi A.K."/>
        </authorList>
    </citation>
    <scope>NUCLEOTIDE SEQUENCE [LARGE SCALE GENOMIC DNA]</scope>
    <source>
        <strain evidence="1 2">MTCC4035</strain>
        <plasmid evidence="1 2">p1</plasmid>
    </source>
</reference>
<name>A0A4D8PN52_9PROT</name>
<dbReference type="KEGG" id="aare:D3093_17575"/>
<proteinExistence type="predicted"/>
<evidence type="ECO:0000313" key="2">
    <source>
        <dbReference type="Proteomes" id="UP000298595"/>
    </source>
</evidence>
<accession>A0A4D8PN52</accession>
<gene>
    <name evidence="1" type="ORF">D3093_17575</name>
</gene>
<keyword evidence="1" id="KW-0614">Plasmid</keyword>
<dbReference type="Proteomes" id="UP000298595">
    <property type="component" value="Plasmid p1"/>
</dbReference>
<organism evidence="1 2">
    <name type="scientific">Azospirillum argentinense</name>
    <dbReference type="NCBI Taxonomy" id="2970906"/>
    <lineage>
        <taxon>Bacteria</taxon>
        <taxon>Pseudomonadati</taxon>
        <taxon>Pseudomonadota</taxon>
        <taxon>Alphaproteobacteria</taxon>
        <taxon>Rhodospirillales</taxon>
        <taxon>Azospirillaceae</taxon>
        <taxon>Azospirillum</taxon>
    </lineage>
</organism>
<geneLocation type="plasmid" evidence="1 2">
    <name>p1</name>
</geneLocation>
<dbReference type="AlphaFoldDB" id="A0A4D8PN52"/>